<evidence type="ECO:0000313" key="1">
    <source>
        <dbReference type="EMBL" id="KAJ9101838.1"/>
    </source>
</evidence>
<evidence type="ECO:0000313" key="2">
    <source>
        <dbReference type="Proteomes" id="UP001227268"/>
    </source>
</evidence>
<sequence>MSRHLWQRSCVACRLSTSKQSQPYLREVFRSSPTSNRIARHRLLHSSRTHSTNEEMRSQSADPSAPAPNASQSFAAKLFRHWIGSSRTDAPQDTPSTAASSTSMDKDGMLLKLDVPEVRSPSSHLLQVQNLGVTKSDKMKRSSSIEGPSARISRLASRRQMKRAQTPRDKASRMAPNGYGLGQKSEGDPIVSRMRSHMRDDTRKRDEEREKIFATLKAAVPGNQKAAGTAKGKIAKGDDVMLDDFDGRAAELVPDDVVKALLEETEATRKENARMQTVASGKLEGKHLEITGIKPDFAQPKVASLKRGLSRVLFNPTVHFLRDPHSLVYNFSPSIESIPRRDQFAAHRLPGYITASQDKDLLDLAKQHQLKYYGSTSTLTSALSQIYFLISGFRPVNTSNLTQAFADETKGHMVKNADIFDGFKRNDFTAGAKLPAMLWVRHMGDGVYAVDNDKRWHVEENVLSDLGRVMEKMVTSDEEEMSRYMVTSPESAVPEEERNQREAYHYSKENSTYDIHKLTGLKESFEKEFYDMSRAAFLKYSMQVRIGDMDGIFVAYHNTARIFGFQYISLAEMDSILHGTPEMGAQAFKLAVTLFETILEQATAIYPNQTLNLLLEASKGSGDGHLNIFVTPEIPNEETPIVHFKLTVENKLDGHRVRGPVDFAGVYKRHGRISWTVEYDLSKNHSTEAAFSLAERDLQTARQKIRRMASLSLPTGKTKADMESRDTPSTTETTEAAATTTDEDIDQPIDKSKLEILPVPSRPAVYVKWKEPDGHILKMRALAKQSGKKYTQRLAGVKGRKPVVYRDRV</sequence>
<comment type="caution">
    <text evidence="1">The sequence shown here is derived from an EMBL/GenBank/DDBJ whole genome shotgun (WGS) entry which is preliminary data.</text>
</comment>
<name>A0ACC2VRV1_9TREE</name>
<protein>
    <submittedName>
        <fullName evidence="1">Uncharacterized protein</fullName>
    </submittedName>
</protein>
<gene>
    <name evidence="1" type="ORF">QFC21_003178</name>
</gene>
<proteinExistence type="predicted"/>
<dbReference type="Proteomes" id="UP001227268">
    <property type="component" value="Unassembled WGS sequence"/>
</dbReference>
<dbReference type="EMBL" id="JASBWT010000009">
    <property type="protein sequence ID" value="KAJ9101838.1"/>
    <property type="molecule type" value="Genomic_DNA"/>
</dbReference>
<keyword evidence="2" id="KW-1185">Reference proteome</keyword>
<reference evidence="1" key="1">
    <citation type="submission" date="2023-04" db="EMBL/GenBank/DDBJ databases">
        <title>Draft Genome sequencing of Naganishia species isolated from polar environments using Oxford Nanopore Technology.</title>
        <authorList>
            <person name="Leo P."/>
            <person name="Venkateswaran K."/>
        </authorList>
    </citation>
    <scope>NUCLEOTIDE SEQUENCE</scope>
    <source>
        <strain evidence="1">MNA-CCFEE 5423</strain>
    </source>
</reference>
<organism evidence="1 2">
    <name type="scientific">Naganishia friedmannii</name>
    <dbReference type="NCBI Taxonomy" id="89922"/>
    <lineage>
        <taxon>Eukaryota</taxon>
        <taxon>Fungi</taxon>
        <taxon>Dikarya</taxon>
        <taxon>Basidiomycota</taxon>
        <taxon>Agaricomycotina</taxon>
        <taxon>Tremellomycetes</taxon>
        <taxon>Filobasidiales</taxon>
        <taxon>Filobasidiaceae</taxon>
        <taxon>Naganishia</taxon>
    </lineage>
</organism>
<accession>A0ACC2VRV1</accession>